<reference evidence="2 3" key="1">
    <citation type="submission" date="2014-06" db="EMBL/GenBank/DDBJ databases">
        <title>Draft genome sequence of Bacillus manliponensis JCM 15802 (MCCC 1A00708).</title>
        <authorList>
            <person name="Lai Q."/>
            <person name="Liu Y."/>
            <person name="Shao Z."/>
        </authorList>
    </citation>
    <scope>NUCLEOTIDE SEQUENCE [LARGE SCALE GENOMIC DNA]</scope>
    <source>
        <strain evidence="2 3">JCM 15802</strain>
    </source>
</reference>
<sequence length="109" mass="12710">MKEKNIIIFLVIVSAIIYFTQFYRYNSSFTVITVTEKQEIDGNYYIKIGFVQSDPTYTGIVEVPDKNLWNLIQIDEQYSVTINSTDFKPTTFNKENRALLTEIRYSGSN</sequence>
<dbReference type="RefSeq" id="WP_034643377.1">
    <property type="nucleotide sequence ID" value="NZ_CBCSJC010000016.1"/>
</dbReference>
<evidence type="ECO:0000313" key="2">
    <source>
        <dbReference type="EMBL" id="KEK17382.1"/>
    </source>
</evidence>
<evidence type="ECO:0000256" key="1">
    <source>
        <dbReference type="SAM" id="Phobius"/>
    </source>
</evidence>
<comment type="caution">
    <text evidence="2">The sequence shown here is derived from an EMBL/GenBank/DDBJ whole genome shotgun (WGS) entry which is preliminary data.</text>
</comment>
<name>A0A073JT07_9BACI</name>
<dbReference type="AlphaFoldDB" id="A0A073JT07"/>
<feature type="transmembrane region" description="Helical" evidence="1">
    <location>
        <begin position="6"/>
        <end position="23"/>
    </location>
</feature>
<organism evidence="2 3">
    <name type="scientific">Bacillus manliponensis</name>
    <dbReference type="NCBI Taxonomy" id="574376"/>
    <lineage>
        <taxon>Bacteria</taxon>
        <taxon>Bacillati</taxon>
        <taxon>Bacillota</taxon>
        <taxon>Bacilli</taxon>
        <taxon>Bacillales</taxon>
        <taxon>Bacillaceae</taxon>
        <taxon>Bacillus</taxon>
        <taxon>Bacillus cereus group</taxon>
    </lineage>
</organism>
<accession>A0A073JT07</accession>
<dbReference type="OrthoDB" id="2966981at2"/>
<keyword evidence="1" id="KW-1133">Transmembrane helix</keyword>
<keyword evidence="1" id="KW-0812">Transmembrane</keyword>
<evidence type="ECO:0000313" key="3">
    <source>
        <dbReference type="Proteomes" id="UP000027822"/>
    </source>
</evidence>
<dbReference type="EMBL" id="JOTN01000030">
    <property type="protein sequence ID" value="KEK17382.1"/>
    <property type="molecule type" value="Genomic_DNA"/>
</dbReference>
<keyword evidence="1" id="KW-0472">Membrane</keyword>
<proteinExistence type="predicted"/>
<protein>
    <submittedName>
        <fullName evidence="2">Uncharacterized protein</fullName>
    </submittedName>
</protein>
<keyword evidence="3" id="KW-1185">Reference proteome</keyword>
<gene>
    <name evidence="2" type="ORF">BAMA_15250</name>
</gene>
<dbReference type="Proteomes" id="UP000027822">
    <property type="component" value="Unassembled WGS sequence"/>
</dbReference>